<sequence>MSELSNACRPPKFSERQLAVAHTWASHFKIDGPKRDTFIDHYLRSTRFTRCWCVSAQVPGRESPVTILRLGDLVQLYDGVSIRAKKVKAIDRMPKRKPAEQSALRLARYLLLPHISWPLQPQMTSFCDTARSVARQLACDDLGAFGKAWDIDGHRHNRYFGPRTAYYLTQIGAALKAFLAALDQPRLFAIRSANCPSAELYNWLSQGNSERRHQALRSQPILVPLLVLCEDDDWPIGSRSFDKGPAQLQASLRCYHPSDTTLAEALLGTAVDAGLPLVPLLAWVLGAPAASIRFLGSVRPNCAGTALSLIKREGRGWGWLGLLVGAQLGNRRPQNRRDWRAVHELYNSVPYNAAGAIDWPRLLAGTPTVWDDPRWPGIRATLTDVRELLSAVCDDSPSAQWAAKGLDYFLGRSSYAQIARLVHDFHQAMTTAREFADSQGPLRETDSHTSWPPLLTESRTFDCPNGLQVVELVCPADLMSEHLALGHCIDNYDYRAYSGACRLFSVRESGRALASAELVLPLERPGKSALAQRQTRSPGELQVVQLRGRLNRAIAGDEPAGVAFDCFMTALRHGRLTVTLDWPDVSHTMSRFAKDAWRMHYRRFLVEWLTHRFGLAEPVARLAYTA</sequence>
<dbReference type="Proteomes" id="UP000250579">
    <property type="component" value="Chromosome"/>
</dbReference>
<proteinExistence type="predicted"/>
<reference evidence="1 2" key="1">
    <citation type="submission" date="2017-06" db="EMBL/GenBank/DDBJ databases">
        <title>Evolution towards high GC content and high-temperature stress adaptation in endophytic Pseudomonas oryzihabitans impacted its plant-growth promoting traits.</title>
        <authorList>
            <person name="Nascimento F.X."/>
        </authorList>
    </citation>
    <scope>NUCLEOTIDE SEQUENCE [LARGE SCALE GENOMIC DNA]</scope>
    <source>
        <strain evidence="1 2">MS8</strain>
    </source>
</reference>
<name>A0A2Z5ADR7_9PSED</name>
<dbReference type="EMBL" id="CP022198">
    <property type="protein sequence ID" value="AXA68915.1"/>
    <property type="molecule type" value="Genomic_DNA"/>
</dbReference>
<organism evidence="1 2">
    <name type="scientific">Pseudomonas oryzihabitans</name>
    <dbReference type="NCBI Taxonomy" id="47885"/>
    <lineage>
        <taxon>Bacteria</taxon>
        <taxon>Pseudomonadati</taxon>
        <taxon>Pseudomonadota</taxon>
        <taxon>Gammaproteobacteria</taxon>
        <taxon>Pseudomonadales</taxon>
        <taxon>Pseudomonadaceae</taxon>
        <taxon>Pseudomonas</taxon>
    </lineage>
</organism>
<evidence type="ECO:0000313" key="2">
    <source>
        <dbReference type="Proteomes" id="UP000250579"/>
    </source>
</evidence>
<protein>
    <submittedName>
        <fullName evidence="1">Uncharacterized protein</fullName>
    </submittedName>
</protein>
<gene>
    <name evidence="1" type="ORF">CE139_24995</name>
</gene>
<accession>A0A2Z5ADR7</accession>
<evidence type="ECO:0000313" key="1">
    <source>
        <dbReference type="EMBL" id="AXA68915.1"/>
    </source>
</evidence>
<dbReference type="AlphaFoldDB" id="A0A2Z5ADR7"/>